<dbReference type="SUPFAM" id="SSF143243">
    <property type="entry name" value="Nqo5-like"/>
    <property type="match status" value="1"/>
</dbReference>
<comment type="caution">
    <text evidence="3">The sequence shown here is derived from an EMBL/GenBank/DDBJ whole genome shotgun (WGS) entry which is preliminary data.</text>
</comment>
<dbReference type="InterPro" id="IPR001268">
    <property type="entry name" value="NADH_UbQ_OxRdtase_30kDa_su"/>
</dbReference>
<dbReference type="Proteomes" id="UP000278149">
    <property type="component" value="Unassembled WGS sequence"/>
</dbReference>
<dbReference type="PANTHER" id="PTHR10884:SF14">
    <property type="entry name" value="NADH DEHYDROGENASE [UBIQUINONE] IRON-SULFUR PROTEIN 3, MITOCHONDRIAL"/>
    <property type="match status" value="1"/>
</dbReference>
<dbReference type="GO" id="GO:0008137">
    <property type="term" value="F:NADH dehydrogenase (ubiquinone) activity"/>
    <property type="evidence" value="ECO:0007669"/>
    <property type="project" value="InterPro"/>
</dbReference>
<evidence type="ECO:0000259" key="2">
    <source>
        <dbReference type="Pfam" id="PF00329"/>
    </source>
</evidence>
<dbReference type="PANTHER" id="PTHR10884">
    <property type="entry name" value="NADH DEHYDROGENASE UBIQUINONE IRON-SULFUR PROTEIN 3"/>
    <property type="match status" value="1"/>
</dbReference>
<comment type="similarity">
    <text evidence="1">Belongs to the complex I 30 kDa subunit family.</text>
</comment>
<dbReference type="InterPro" id="IPR037232">
    <property type="entry name" value="NADH_quin_OxRdtase_su_C/D-like"/>
</dbReference>
<dbReference type="GeneID" id="6093427"/>
<reference evidence="3 4" key="1">
    <citation type="submission" date="2018-10" db="EMBL/GenBank/DDBJ databases">
        <title>Co-occurring genomic capacity for anaerobic methane metabolism and dissimilatory sulfite reduction discovered in the Korarchaeota.</title>
        <authorList>
            <person name="Mckay L.J."/>
            <person name="Dlakic M."/>
            <person name="Fields M.W."/>
            <person name="Delmont T.O."/>
            <person name="Eren A.M."/>
            <person name="Jay Z.J."/>
            <person name="Klingelsmith K.B."/>
            <person name="Rusch D.B."/>
            <person name="Inskeep W.P."/>
        </authorList>
    </citation>
    <scope>NUCLEOTIDE SEQUENCE [LARGE SCALE GENOMIC DNA]</scope>
    <source>
        <strain evidence="3 4">WS</strain>
    </source>
</reference>
<name>A0A3R9QR31_9CREN</name>
<evidence type="ECO:0000313" key="4">
    <source>
        <dbReference type="Proteomes" id="UP000278149"/>
    </source>
</evidence>
<dbReference type="Pfam" id="PF00329">
    <property type="entry name" value="Complex1_30kDa"/>
    <property type="match status" value="1"/>
</dbReference>
<accession>A0A3R9QR31</accession>
<proteinExistence type="inferred from homology"/>
<dbReference type="Gene3D" id="3.30.460.80">
    <property type="entry name" value="NADH:ubiquinone oxidoreductase, 30kDa subunit"/>
    <property type="match status" value="1"/>
</dbReference>
<gene>
    <name evidence="3" type="ORF">D9Q81_03825</name>
</gene>
<dbReference type="EMBL" id="RCOR01000019">
    <property type="protein sequence ID" value="RSN69312.1"/>
    <property type="molecule type" value="Genomic_DNA"/>
</dbReference>
<dbReference type="OMA" id="NYLQCQG"/>
<dbReference type="RefSeq" id="WP_012308795.1">
    <property type="nucleotide sequence ID" value="NZ_RCOR01000019.1"/>
</dbReference>
<evidence type="ECO:0000256" key="1">
    <source>
        <dbReference type="ARBA" id="ARBA00007569"/>
    </source>
</evidence>
<protein>
    <submittedName>
        <fullName evidence="3">NADH-quinone oxidoreductase subunit C</fullName>
    </submittedName>
</protein>
<feature type="domain" description="NADH:ubiquinone oxidoreductase 30kDa subunit" evidence="2">
    <location>
        <begin position="30"/>
        <end position="150"/>
    </location>
</feature>
<sequence>MRIEDLKIKIEDELKGIAEISVREPNVIDVKVSRDKIVEVAEKLKRMGFDHVKSVTAVDYPGERFEVVYVASSYEASLSYFLVSLRTSLPYDDPRMSSLLSVWPSVLYQEHEEHDLMGIEFEGNPRMGERLLLPESYEGIPPLRKEFKVRVEGIDA</sequence>
<dbReference type="AlphaFoldDB" id="A0A3R9QR31"/>
<evidence type="ECO:0000313" key="3">
    <source>
        <dbReference type="EMBL" id="RSN69312.1"/>
    </source>
</evidence>
<organism evidence="3 4">
    <name type="scientific">Candidatus Korarchaeum cryptofilum</name>
    <dbReference type="NCBI Taxonomy" id="498846"/>
    <lineage>
        <taxon>Archaea</taxon>
        <taxon>Thermoproteota</taxon>
        <taxon>Candidatus Korarchaeia</taxon>
        <taxon>Candidatus Korarchaeales</taxon>
        <taxon>Candidatus Korarchaeaceae</taxon>
        <taxon>Candidatus Korarchaeum</taxon>
    </lineage>
</organism>